<reference evidence="4 5" key="1">
    <citation type="journal article" date="2019" name="Nat. Med.">
        <title>A library of human gut bacterial isolates paired with longitudinal multiomics data enables mechanistic microbiome research.</title>
        <authorList>
            <person name="Poyet M."/>
            <person name="Groussin M."/>
            <person name="Gibbons S.M."/>
            <person name="Avila-Pacheco J."/>
            <person name="Jiang X."/>
            <person name="Kearney S.M."/>
            <person name="Perrotta A.R."/>
            <person name="Berdy B."/>
            <person name="Zhao S."/>
            <person name="Lieberman T.D."/>
            <person name="Swanson P.K."/>
            <person name="Smith M."/>
            <person name="Roesemann S."/>
            <person name="Alexander J.E."/>
            <person name="Rich S.A."/>
            <person name="Livny J."/>
            <person name="Vlamakis H."/>
            <person name="Clish C."/>
            <person name="Bullock K."/>
            <person name="Deik A."/>
            <person name="Scott J."/>
            <person name="Pierce K.A."/>
            <person name="Xavier R.J."/>
            <person name="Alm E.J."/>
        </authorList>
    </citation>
    <scope>NUCLEOTIDE SEQUENCE [LARGE SCALE GENOMIC DNA]</scope>
    <source>
        <strain evidence="4 5">BIOML-A7</strain>
    </source>
</reference>
<keyword evidence="4" id="KW-0378">Hydrolase</keyword>
<evidence type="ECO:0000259" key="1">
    <source>
        <dbReference type="Pfam" id="PF05272"/>
    </source>
</evidence>
<dbReference type="InterPro" id="IPR014907">
    <property type="entry name" value="BT4734-like_N"/>
</dbReference>
<dbReference type="RefSeq" id="WP_151936179.1">
    <property type="nucleotide sequence ID" value="NZ_CP072212.1"/>
</dbReference>
<evidence type="ECO:0000313" key="4">
    <source>
        <dbReference type="EMBL" id="KAB6427259.1"/>
    </source>
</evidence>
<accession>A0A7J5QWF3</accession>
<evidence type="ECO:0000313" key="5">
    <source>
        <dbReference type="Proteomes" id="UP000471447"/>
    </source>
</evidence>
<dbReference type="PANTHER" id="PTHR34985:SF1">
    <property type="entry name" value="SLR0554 PROTEIN"/>
    <property type="match status" value="1"/>
</dbReference>
<protein>
    <submittedName>
        <fullName evidence="4">Helicase</fullName>
    </submittedName>
</protein>
<keyword evidence="4" id="KW-0547">Nucleotide-binding</keyword>
<gene>
    <name evidence="4" type="ORF">GAZ26_02670</name>
</gene>
<dbReference type="Pfam" id="PF12990">
    <property type="entry name" value="DUF3874"/>
    <property type="match status" value="1"/>
</dbReference>
<keyword evidence="4" id="KW-0067">ATP-binding</keyword>
<organism evidence="4 5">
    <name type="scientific">Bacteroides xylanisolvens</name>
    <dbReference type="NCBI Taxonomy" id="371601"/>
    <lineage>
        <taxon>Bacteria</taxon>
        <taxon>Pseudomonadati</taxon>
        <taxon>Bacteroidota</taxon>
        <taxon>Bacteroidia</taxon>
        <taxon>Bacteroidales</taxon>
        <taxon>Bacteroidaceae</taxon>
        <taxon>Bacteroides</taxon>
    </lineage>
</organism>
<proteinExistence type="predicted"/>
<feature type="domain" description="BT4734-like N-terminal" evidence="2">
    <location>
        <begin position="56"/>
        <end position="185"/>
    </location>
</feature>
<dbReference type="Proteomes" id="UP000471447">
    <property type="component" value="Unassembled WGS sequence"/>
</dbReference>
<dbReference type="Pfam" id="PF05272">
    <property type="entry name" value="VapE-like_dom"/>
    <property type="match status" value="1"/>
</dbReference>
<comment type="caution">
    <text evidence="4">The sequence shown here is derived from an EMBL/GenBank/DDBJ whole genome shotgun (WGS) entry which is preliminary data.</text>
</comment>
<dbReference type="PANTHER" id="PTHR34985">
    <property type="entry name" value="SLR0554 PROTEIN"/>
    <property type="match status" value="1"/>
</dbReference>
<dbReference type="InterPro" id="IPR024450">
    <property type="entry name" value="DUF3874"/>
</dbReference>
<dbReference type="AlphaFoldDB" id="A0A7J5QWF3"/>
<evidence type="ECO:0000259" key="3">
    <source>
        <dbReference type="Pfam" id="PF12990"/>
    </source>
</evidence>
<name>A0A7J5QWF3_9BACE</name>
<evidence type="ECO:0000259" key="2">
    <source>
        <dbReference type="Pfam" id="PF08800"/>
    </source>
</evidence>
<dbReference type="Pfam" id="PF08800">
    <property type="entry name" value="BT4734-like_N"/>
    <property type="match status" value="1"/>
</dbReference>
<keyword evidence="4" id="KW-0347">Helicase</keyword>
<feature type="domain" description="Virulence-associated protein E-like" evidence="1">
    <location>
        <begin position="404"/>
        <end position="616"/>
    </location>
</feature>
<feature type="domain" description="DUF3874" evidence="3">
    <location>
        <begin position="619"/>
        <end position="688"/>
    </location>
</feature>
<dbReference type="GO" id="GO:0004386">
    <property type="term" value="F:helicase activity"/>
    <property type="evidence" value="ECO:0007669"/>
    <property type="project" value="UniProtKB-KW"/>
</dbReference>
<dbReference type="InterPro" id="IPR007936">
    <property type="entry name" value="VapE-like_dom"/>
</dbReference>
<sequence length="695" mass="80845">MRITLVRDDGKVNTMRTLRIEQLVEQMKVETKTQPVSKMREVLPFMLPGDKNDYVQKVPKLIPAAAFFRKGGITTMSEYNGIVMIQVNNLSGHMEADEVKERVKELPQTYLAFTGSSGKSVKVWVRFTYPNDRLPTTSEEAELFHAHAYRLAVKFYQPQLPYDIELKVPSLEQYCRLTFDPHLYFNPEAMPIYMKQPAAMPGEVTYRERVQTETSPLQRLAPGYEKCNALSVLFEAAFARALDEETDYQPEGDKQSLLINLAGHCFRAGIPEEDTVRWSRAHYRLPKDDTLVRGTVRNVYRTCEGFASKSSLLPEQLFVMQMDEFMKRRYDFRFNQLTSQVECRERNSFNFYFHPVDKRLMASIAMNAHYEGLKLWDKDVVRYLNSDHVPVYQPIEEFLYDLPHWDGKDHIGDLAKRVPCDHPHWAQLFRRWFLSMIAHWRGMGKNHANSTSPILIGPQAYRKSTFCRLILPPCLQAYYTDSIDFSRKRDAELYLNRFLLINMDEFDQIGINQQSFLKHILQKPVVNTRRPNASAVEELRRYASFIGTSNHKDLLTDTSGSRRFIGVEVTGVIDVVRPIDYEQLYAQAMALLRSNERYWFDEKEEAIMTEANREFEQSPAIEQLFQVYYRVAEEEEEGEWLLAADILQRIQKASKMKISSGQVNYFGRILQKLGVKSFRKTRGVYYHVVAVGQGG</sequence>
<dbReference type="EMBL" id="WDCG01000002">
    <property type="protein sequence ID" value="KAB6427259.1"/>
    <property type="molecule type" value="Genomic_DNA"/>
</dbReference>